<dbReference type="InParanoid" id="A0A1D2V924"/>
<dbReference type="EMBL" id="KV454496">
    <property type="protein sequence ID" value="ODV58005.1"/>
    <property type="molecule type" value="Genomic_DNA"/>
</dbReference>
<organism evidence="1 2">
    <name type="scientific">Ascoidea rubescens DSM 1968</name>
    <dbReference type="NCBI Taxonomy" id="1344418"/>
    <lineage>
        <taxon>Eukaryota</taxon>
        <taxon>Fungi</taxon>
        <taxon>Dikarya</taxon>
        <taxon>Ascomycota</taxon>
        <taxon>Saccharomycotina</taxon>
        <taxon>Saccharomycetes</taxon>
        <taxon>Ascoideaceae</taxon>
        <taxon>Ascoidea</taxon>
    </lineage>
</organism>
<proteinExistence type="predicted"/>
<name>A0A1D2V924_9ASCO</name>
<protein>
    <submittedName>
        <fullName evidence="1">Uncharacterized protein</fullName>
    </submittedName>
</protein>
<dbReference type="Proteomes" id="UP000095038">
    <property type="component" value="Unassembled WGS sequence"/>
</dbReference>
<evidence type="ECO:0000313" key="2">
    <source>
        <dbReference type="Proteomes" id="UP000095038"/>
    </source>
</evidence>
<reference evidence="2" key="1">
    <citation type="submission" date="2016-05" db="EMBL/GenBank/DDBJ databases">
        <title>Comparative genomics of biotechnologically important yeasts.</title>
        <authorList>
            <consortium name="DOE Joint Genome Institute"/>
            <person name="Riley R."/>
            <person name="Haridas S."/>
            <person name="Wolfe K.H."/>
            <person name="Lopes M.R."/>
            <person name="Hittinger C.T."/>
            <person name="Goker M."/>
            <person name="Salamov A."/>
            <person name="Wisecaver J."/>
            <person name="Long T.M."/>
            <person name="Aerts A.L."/>
            <person name="Barry K."/>
            <person name="Choi C."/>
            <person name="Clum A."/>
            <person name="Coughlan A.Y."/>
            <person name="Deshpande S."/>
            <person name="Douglass A.P."/>
            <person name="Hanson S.J."/>
            <person name="Klenk H.-P."/>
            <person name="Labutti K."/>
            <person name="Lapidus A."/>
            <person name="Lindquist E."/>
            <person name="Lipzen A."/>
            <person name="Meier-Kolthoff J.P."/>
            <person name="Ohm R.A."/>
            <person name="Otillar R.P."/>
            <person name="Pangilinan J."/>
            <person name="Peng Y."/>
            <person name="Rokas A."/>
            <person name="Rosa C.A."/>
            <person name="Scheuner C."/>
            <person name="Sibirny A.A."/>
            <person name="Slot J.C."/>
            <person name="Stielow J.B."/>
            <person name="Sun H."/>
            <person name="Kurtzman C.P."/>
            <person name="Blackwell M."/>
            <person name="Grigoriev I.V."/>
            <person name="Jeffries T.W."/>
        </authorList>
    </citation>
    <scope>NUCLEOTIDE SEQUENCE [LARGE SCALE GENOMIC DNA]</scope>
    <source>
        <strain evidence="2">DSM 1968</strain>
    </source>
</reference>
<keyword evidence="2" id="KW-1185">Reference proteome</keyword>
<dbReference type="GeneID" id="30965778"/>
<dbReference type="AlphaFoldDB" id="A0A1D2V924"/>
<accession>A0A1D2V924</accession>
<evidence type="ECO:0000313" key="1">
    <source>
        <dbReference type="EMBL" id="ODV58005.1"/>
    </source>
</evidence>
<gene>
    <name evidence="1" type="ORF">ASCRUDRAFT_73001</name>
</gene>
<sequence>MQWTTDLRRNSDQPSDIDNQLVMKLRPTKKITKQSRKSYLQWKGYIFISIIVSTGENYNSLILSKSSAIVEGLEEQPIEFSKEKVKLVEIALQSSTVPFVDEEWPSLTLK</sequence>
<dbReference type="RefSeq" id="XP_020044312.1">
    <property type="nucleotide sequence ID" value="XM_020192142.1"/>
</dbReference>